<dbReference type="Pfam" id="PF00003">
    <property type="entry name" value="7tm_3"/>
    <property type="match status" value="1"/>
</dbReference>
<dbReference type="Proteomes" id="UP000152474">
    <property type="component" value="Segment"/>
</dbReference>
<feature type="compositionally biased region" description="Low complexity" evidence="5">
    <location>
        <begin position="278"/>
        <end position="290"/>
    </location>
</feature>
<dbReference type="InterPro" id="IPR017978">
    <property type="entry name" value="GPCR_3_C"/>
</dbReference>
<protein>
    <submittedName>
        <fullName evidence="8">Membrane protein EE34</fullName>
    </submittedName>
</protein>
<evidence type="ECO:0000256" key="1">
    <source>
        <dbReference type="ARBA" id="ARBA00004141"/>
    </source>
</evidence>
<keyword evidence="3 6" id="KW-1133">Transmembrane helix</keyword>
<evidence type="ECO:0000313" key="9">
    <source>
        <dbReference type="Proteomes" id="UP000152474"/>
    </source>
</evidence>
<feature type="region of interest" description="Disordered" evidence="5">
    <location>
        <begin position="278"/>
        <end position="325"/>
    </location>
</feature>
<dbReference type="RefSeq" id="YP_009052057.1">
    <property type="nucleotide sequence ID" value="NC_024696.1"/>
</dbReference>
<dbReference type="GeneID" id="20098450"/>
<dbReference type="GO" id="GO:0070062">
    <property type="term" value="C:extracellular exosome"/>
    <property type="evidence" value="ECO:0007669"/>
    <property type="project" value="TreeGrafter"/>
</dbReference>
<dbReference type="GO" id="GO:0005886">
    <property type="term" value="C:plasma membrane"/>
    <property type="evidence" value="ECO:0007669"/>
    <property type="project" value="TreeGrafter"/>
</dbReference>
<comment type="subcellular location">
    <subcellularLocation>
        <location evidence="1">Membrane</location>
        <topology evidence="1">Multi-pass membrane protein</topology>
    </subcellularLocation>
</comment>
<organism evidence="8 9">
    <name type="scientific">Elephant endotheliotropic herpesvirus 5</name>
    <dbReference type="NCBI Taxonomy" id="768738"/>
    <lineage>
        <taxon>Viruses</taxon>
        <taxon>Duplodnaviria</taxon>
        <taxon>Heunggongvirae</taxon>
        <taxon>Peploviricota</taxon>
        <taxon>Herviviricetes</taxon>
        <taxon>Herpesvirales</taxon>
        <taxon>Orthoherpesviridae</taxon>
        <taxon>Betaherpesvirinae</taxon>
        <taxon>Proboscivirus</taxon>
    </lineage>
</organism>
<evidence type="ECO:0000256" key="4">
    <source>
        <dbReference type="ARBA" id="ARBA00023136"/>
    </source>
</evidence>
<keyword evidence="9" id="KW-1185">Reference proteome</keyword>
<feature type="transmembrane region" description="Helical" evidence="6">
    <location>
        <begin position="60"/>
        <end position="80"/>
    </location>
</feature>
<gene>
    <name evidence="8" type="primary">EE34</name>
</gene>
<dbReference type="EMBL" id="KF921519">
    <property type="protein sequence ID" value="AHC02797.1"/>
    <property type="molecule type" value="Genomic_DNA"/>
</dbReference>
<keyword evidence="4 6" id="KW-0472">Membrane</keyword>
<keyword evidence="2 6" id="KW-0812">Transmembrane</keyword>
<evidence type="ECO:0000256" key="2">
    <source>
        <dbReference type="ARBA" id="ARBA00022692"/>
    </source>
</evidence>
<dbReference type="GO" id="GO:0043235">
    <property type="term" value="C:receptor complex"/>
    <property type="evidence" value="ECO:0007669"/>
    <property type="project" value="TreeGrafter"/>
</dbReference>
<feature type="transmembrane region" description="Helical" evidence="6">
    <location>
        <begin position="198"/>
        <end position="220"/>
    </location>
</feature>
<feature type="domain" description="G-protein coupled receptors family 3 profile" evidence="7">
    <location>
        <begin position="165"/>
        <end position="262"/>
    </location>
</feature>
<evidence type="ECO:0000256" key="6">
    <source>
        <dbReference type="SAM" id="Phobius"/>
    </source>
</evidence>
<feature type="transmembrane region" description="Helical" evidence="6">
    <location>
        <begin position="168"/>
        <end position="186"/>
    </location>
</feature>
<reference evidence="8 9" key="1">
    <citation type="submission" date="2013-11" db="EMBL/GenBank/DDBJ databases">
        <title>Genome sequence of elephant endotheliotropic herpesvirus 5.</title>
        <authorList>
            <person name="Wilkie G.S."/>
            <person name="Davison A.J."/>
            <person name="Denk D."/>
            <person name="Kerr K."/>
            <person name="Redrobe S."/>
            <person name="Steinbach F."/>
            <person name="Dastjerdi A."/>
        </authorList>
    </citation>
    <scope>NUCLEOTIDE SEQUENCE [LARGE SCALE GENOMIC DNA]</scope>
    <source>
        <strain evidence="8 9">Vijay</strain>
    </source>
</reference>
<evidence type="ECO:0000313" key="8">
    <source>
        <dbReference type="EMBL" id="AHC02797.1"/>
    </source>
</evidence>
<accession>A0A075CYL5</accession>
<dbReference type="PROSITE" id="PS50259">
    <property type="entry name" value="G_PROTEIN_RECEP_F3_4"/>
    <property type="match status" value="1"/>
</dbReference>
<dbReference type="KEGG" id="vg:20098450"/>
<evidence type="ECO:0000256" key="5">
    <source>
        <dbReference type="SAM" id="MobiDB-lite"/>
    </source>
</evidence>
<feature type="transmembrane region" description="Helical" evidence="6">
    <location>
        <begin position="125"/>
        <end position="148"/>
    </location>
</feature>
<proteinExistence type="predicted"/>
<feature type="transmembrane region" description="Helical" evidence="6">
    <location>
        <begin position="30"/>
        <end position="48"/>
    </location>
</feature>
<dbReference type="GO" id="GO:0030295">
    <property type="term" value="F:protein kinase activator activity"/>
    <property type="evidence" value="ECO:0007669"/>
    <property type="project" value="TreeGrafter"/>
</dbReference>
<dbReference type="PANTHER" id="PTHR14511">
    <property type="entry name" value="G PROTEIN COUPLED RECEPTOR, CLASS C, GROUP 5"/>
    <property type="match status" value="1"/>
</dbReference>
<dbReference type="PANTHER" id="PTHR14511:SF14">
    <property type="entry name" value="G-PROTEIN COUPLED RECEPTOR FAMILY C GROUP 5 MEMBER B-LIKE"/>
    <property type="match status" value="1"/>
</dbReference>
<feature type="transmembrane region" description="Helical" evidence="6">
    <location>
        <begin position="86"/>
        <end position="105"/>
    </location>
</feature>
<name>A0A075CYL5_9BETA</name>
<dbReference type="InterPro" id="IPR051753">
    <property type="entry name" value="RA-inducible_GPCR3"/>
</dbReference>
<evidence type="ECO:0000259" key="7">
    <source>
        <dbReference type="PROSITE" id="PS50259"/>
    </source>
</evidence>
<evidence type="ECO:0000256" key="3">
    <source>
        <dbReference type="ARBA" id="ARBA00022989"/>
    </source>
</evidence>
<sequence length="345" mass="39298">MFLYTLSSKMLNITENLENRFYMEYLDCQSIVGICVCFGILIYLIYALKRWGNRVNKGLLGNDIFIAFTVLAMFALSLIVKRFGDQYSISLLFGVTFAACFACLFSRSLEILWPGPHTKNDVFALYFPSLVYLMPQLIIALEYCLLIHRIQDLNTPDETQRNTDFVCLVSYVCALLLTTTIISLKLTEFPSSRRQGVYGFVLFATCLMSLSIWAAWMYMFITKKFGCISWVSVCTIVSTYNGWAMVFAYFCPTIYIIAFKTDDLEEYRELDDRSSEDSVSYVSVETPSTSSEEEDDEPLLKDDLDLPTDSEPPSPLECKPPPPTPNEYLEVPHVCITEPPVVFVA</sequence>
<dbReference type="OrthoDB" id="20305at10239"/>
<feature type="compositionally biased region" description="Pro residues" evidence="5">
    <location>
        <begin position="310"/>
        <end position="325"/>
    </location>
</feature>
<dbReference type="GO" id="GO:0004930">
    <property type="term" value="F:G protein-coupled receptor activity"/>
    <property type="evidence" value="ECO:0007669"/>
    <property type="project" value="InterPro"/>
</dbReference>